<dbReference type="RefSeq" id="XP_027618422.1">
    <property type="nucleotide sequence ID" value="XM_027762621.1"/>
</dbReference>
<evidence type="ECO:0000313" key="3">
    <source>
        <dbReference type="Proteomes" id="UP000287166"/>
    </source>
</evidence>
<keyword evidence="3" id="KW-1185">Reference proteome</keyword>
<feature type="region of interest" description="Disordered" evidence="1">
    <location>
        <begin position="1"/>
        <end position="24"/>
    </location>
</feature>
<dbReference type="AlphaFoldDB" id="A0A401GZE0"/>
<name>A0A401GZE0_9APHY</name>
<evidence type="ECO:0000256" key="1">
    <source>
        <dbReference type="SAM" id="MobiDB-lite"/>
    </source>
</evidence>
<dbReference type="InParanoid" id="A0A401GZE0"/>
<evidence type="ECO:0000313" key="2">
    <source>
        <dbReference type="EMBL" id="GBE87509.1"/>
    </source>
</evidence>
<accession>A0A401GZE0</accession>
<comment type="caution">
    <text evidence="2">The sequence shown here is derived from an EMBL/GenBank/DDBJ whole genome shotgun (WGS) entry which is preliminary data.</text>
</comment>
<reference evidence="2 3" key="1">
    <citation type="journal article" date="2018" name="Sci. Rep.">
        <title>Genome sequence of the cauliflower mushroom Sparassis crispa (Hanabiratake) and its association with beneficial usage.</title>
        <authorList>
            <person name="Kiyama R."/>
            <person name="Furutani Y."/>
            <person name="Kawaguchi K."/>
            <person name="Nakanishi T."/>
        </authorList>
    </citation>
    <scope>NUCLEOTIDE SEQUENCE [LARGE SCALE GENOMIC DNA]</scope>
</reference>
<proteinExistence type="predicted"/>
<protein>
    <submittedName>
        <fullName evidence="2">Uncharacterized protein</fullName>
    </submittedName>
</protein>
<sequence length="136" mass="15071">MAAGSARPMAASSRERDRGGLLERAATWGQSSRDQLRGTWILLRAISERACARSAILRCSFSNYKARPGLSPGPFSLSLFPPPQYLPVNSPAIHYRYLIARPAALHPSLYVSLFSQKVLQQLPKSSPARYRFALLL</sequence>
<dbReference type="GeneID" id="38784426"/>
<organism evidence="2 3">
    <name type="scientific">Sparassis crispa</name>
    <dbReference type="NCBI Taxonomy" id="139825"/>
    <lineage>
        <taxon>Eukaryota</taxon>
        <taxon>Fungi</taxon>
        <taxon>Dikarya</taxon>
        <taxon>Basidiomycota</taxon>
        <taxon>Agaricomycotina</taxon>
        <taxon>Agaricomycetes</taxon>
        <taxon>Polyporales</taxon>
        <taxon>Sparassidaceae</taxon>
        <taxon>Sparassis</taxon>
    </lineage>
</organism>
<dbReference type="Proteomes" id="UP000287166">
    <property type="component" value="Unassembled WGS sequence"/>
</dbReference>
<gene>
    <name evidence="2" type="ORF">SCP_1101860</name>
</gene>
<dbReference type="EMBL" id="BFAD01000011">
    <property type="protein sequence ID" value="GBE87509.1"/>
    <property type="molecule type" value="Genomic_DNA"/>
</dbReference>